<reference evidence="1 2" key="1">
    <citation type="journal article" date="2017" name="Int. J. Syst. Evol. Microbiol.">
        <title>Marinicauda algicola sp. nov., isolated from a marine red alga Rhodosorus marinus.</title>
        <authorList>
            <person name="Jeong S.E."/>
            <person name="Jeon S.H."/>
            <person name="Chun B.H."/>
            <person name="Kim D.W."/>
            <person name="Jeon C.O."/>
        </authorList>
    </citation>
    <scope>NUCLEOTIDE SEQUENCE [LARGE SCALE GENOMIC DNA]</scope>
    <source>
        <strain evidence="1 2">JCM 31718</strain>
    </source>
</reference>
<dbReference type="EMBL" id="SRXW01000003">
    <property type="protein sequence ID" value="TGY88531.1"/>
    <property type="molecule type" value="Genomic_DNA"/>
</dbReference>
<accession>A0A4S2H029</accession>
<comment type="caution">
    <text evidence="1">The sequence shown here is derived from an EMBL/GenBank/DDBJ whole genome shotgun (WGS) entry which is preliminary data.</text>
</comment>
<dbReference type="OrthoDB" id="7179503at2"/>
<proteinExistence type="predicted"/>
<gene>
    <name evidence="1" type="ORF">E5163_12005</name>
</gene>
<dbReference type="Pfam" id="PF10098">
    <property type="entry name" value="DUF2336"/>
    <property type="match status" value="1"/>
</dbReference>
<evidence type="ECO:0000313" key="2">
    <source>
        <dbReference type="Proteomes" id="UP000308054"/>
    </source>
</evidence>
<sequence length="365" mass="40252">MAEDFAAGHETGGARPRSSRALLTRRLADIVCLPSSRVTPQERWIVADVLEEMLRTAEPALRARVAVRLAEQGEAPPGLLRRLALDSFDIAAPIVERSRALTDFDMMEIARKGELKHRIALARREHVSETVTAALAASGDPAVVEILLRNEGARIAPQTMDHLVRLAGEHASLSRLVIRRSELRPAQALSLFWEVDHHQRRMILERFAVDRAILQEAAEDVFPAAAREAEADALVMRTLAYIDRRQRDREANDASAYGGLEGVMEQAVKGFGPDLVAEAARLSNVQLSVFERIIEDMGGEALGVFAKATGLSRRHLNYLRLGAGHADGSPAARQAELVFDILSVNKAQTVLRYWDWSLRRSGQAG</sequence>
<evidence type="ECO:0000313" key="1">
    <source>
        <dbReference type="EMBL" id="TGY88531.1"/>
    </source>
</evidence>
<organism evidence="1 2">
    <name type="scientific">Marinicauda algicola</name>
    <dbReference type="NCBI Taxonomy" id="2029849"/>
    <lineage>
        <taxon>Bacteria</taxon>
        <taxon>Pseudomonadati</taxon>
        <taxon>Pseudomonadota</taxon>
        <taxon>Alphaproteobacteria</taxon>
        <taxon>Maricaulales</taxon>
        <taxon>Maricaulaceae</taxon>
        <taxon>Marinicauda</taxon>
    </lineage>
</organism>
<dbReference type="Proteomes" id="UP000308054">
    <property type="component" value="Unassembled WGS sequence"/>
</dbReference>
<keyword evidence="2" id="KW-1185">Reference proteome</keyword>
<protein>
    <submittedName>
        <fullName evidence="1">DUF2336 domain-containing protein</fullName>
    </submittedName>
</protein>
<name>A0A4S2H029_9PROT</name>
<dbReference type="AlphaFoldDB" id="A0A4S2H029"/>
<dbReference type="InterPro" id="IPR019285">
    <property type="entry name" value="DUF2336"/>
</dbReference>
<dbReference type="RefSeq" id="WP_135996377.1">
    <property type="nucleotide sequence ID" value="NZ_CP071057.1"/>
</dbReference>